<evidence type="ECO:0000256" key="1">
    <source>
        <dbReference type="ARBA" id="ARBA00004752"/>
    </source>
</evidence>
<keyword evidence="4 15" id="KW-0732">Signal</keyword>
<dbReference type="GO" id="GO:0008360">
    <property type="term" value="P:regulation of cell shape"/>
    <property type="evidence" value="ECO:0007669"/>
    <property type="project" value="UniProtKB-UniRule"/>
</dbReference>
<keyword evidence="6 13" id="KW-0573">Peptidoglycan synthesis</keyword>
<feature type="active site" description="Nucleophile" evidence="13">
    <location>
        <position position="365"/>
    </location>
</feature>
<evidence type="ECO:0000256" key="8">
    <source>
        <dbReference type="ARBA" id="ARBA00023139"/>
    </source>
</evidence>
<evidence type="ECO:0000313" key="18">
    <source>
        <dbReference type="Proteomes" id="UP000590811"/>
    </source>
</evidence>
<organism evidence="17 18">
    <name type="scientific">Terracoccus luteus</name>
    <dbReference type="NCBI Taxonomy" id="53356"/>
    <lineage>
        <taxon>Bacteria</taxon>
        <taxon>Bacillati</taxon>
        <taxon>Actinomycetota</taxon>
        <taxon>Actinomycetes</taxon>
        <taxon>Micrococcales</taxon>
        <taxon>Intrasporangiaceae</taxon>
        <taxon>Terracoccus</taxon>
    </lineage>
</organism>
<dbReference type="CDD" id="cd13432">
    <property type="entry name" value="LDT_IgD_like_2"/>
    <property type="match status" value="1"/>
</dbReference>
<keyword evidence="8" id="KW-0564">Palmitate</keyword>
<dbReference type="CDD" id="cd16913">
    <property type="entry name" value="YkuD_like"/>
    <property type="match status" value="1"/>
</dbReference>
<evidence type="ECO:0000256" key="3">
    <source>
        <dbReference type="ARBA" id="ARBA00022679"/>
    </source>
</evidence>
<dbReference type="InterPro" id="IPR041280">
    <property type="entry name" value="Big_10"/>
</dbReference>
<feature type="active site" description="Proton donor/acceptor" evidence="13">
    <location>
        <position position="347"/>
    </location>
</feature>
<proteinExistence type="predicted"/>
<keyword evidence="2" id="KW-1003">Cell membrane</keyword>
<accession>A0A839PTM6</accession>
<feature type="region of interest" description="Disordered" evidence="14">
    <location>
        <begin position="28"/>
        <end position="75"/>
    </location>
</feature>
<evidence type="ECO:0000313" key="17">
    <source>
        <dbReference type="EMBL" id="MBB2985346.1"/>
    </source>
</evidence>
<dbReference type="PROSITE" id="PS52029">
    <property type="entry name" value="LD_TPASE"/>
    <property type="match status" value="1"/>
</dbReference>
<dbReference type="UniPathway" id="UPA00219"/>
<dbReference type="Proteomes" id="UP000590811">
    <property type="component" value="Unassembled WGS sequence"/>
</dbReference>
<keyword evidence="9 17" id="KW-0449">Lipoprotein</keyword>
<feature type="domain" description="L,D-TPase catalytic" evidence="16">
    <location>
        <begin position="263"/>
        <end position="389"/>
    </location>
</feature>
<dbReference type="PANTHER" id="PTHR30582">
    <property type="entry name" value="L,D-TRANSPEPTIDASE"/>
    <property type="match status" value="1"/>
</dbReference>
<evidence type="ECO:0000256" key="2">
    <source>
        <dbReference type="ARBA" id="ARBA00022475"/>
    </source>
</evidence>
<evidence type="ECO:0000256" key="9">
    <source>
        <dbReference type="ARBA" id="ARBA00023288"/>
    </source>
</evidence>
<evidence type="ECO:0000256" key="7">
    <source>
        <dbReference type="ARBA" id="ARBA00023136"/>
    </source>
</evidence>
<dbReference type="GO" id="GO:0071972">
    <property type="term" value="F:peptidoglycan L,D-transpeptidase activity"/>
    <property type="evidence" value="ECO:0007669"/>
    <property type="project" value="TreeGrafter"/>
</dbReference>
<feature type="signal peptide" evidence="15">
    <location>
        <begin position="1"/>
        <end position="28"/>
    </location>
</feature>
<dbReference type="GO" id="GO:0018104">
    <property type="term" value="P:peptidoglycan-protein cross-linking"/>
    <property type="evidence" value="ECO:0007669"/>
    <property type="project" value="TreeGrafter"/>
</dbReference>
<dbReference type="SUPFAM" id="SSF141523">
    <property type="entry name" value="L,D-transpeptidase catalytic domain-like"/>
    <property type="match status" value="1"/>
</dbReference>
<comment type="pathway">
    <text evidence="12">Glycan biosynthesis.</text>
</comment>
<dbReference type="InterPro" id="IPR050979">
    <property type="entry name" value="LD-transpeptidase"/>
</dbReference>
<dbReference type="AlphaFoldDB" id="A0A839PTM6"/>
<dbReference type="GO" id="GO:0005576">
    <property type="term" value="C:extracellular region"/>
    <property type="evidence" value="ECO:0007669"/>
    <property type="project" value="TreeGrafter"/>
</dbReference>
<keyword evidence="10" id="KW-0012">Acyltransferase</keyword>
<evidence type="ECO:0000256" key="5">
    <source>
        <dbReference type="ARBA" id="ARBA00022960"/>
    </source>
</evidence>
<dbReference type="RefSeq" id="WP_253354007.1">
    <property type="nucleotide sequence ID" value="NZ_JACHVT010000001.1"/>
</dbReference>
<protein>
    <submittedName>
        <fullName evidence="17">Lipoprotein-anchoring transpeptidase ErfK/SrfK</fullName>
    </submittedName>
</protein>
<dbReference type="PANTHER" id="PTHR30582:SF2">
    <property type="entry name" value="L,D-TRANSPEPTIDASE YCIB-RELATED"/>
    <property type="match status" value="1"/>
</dbReference>
<keyword evidence="7" id="KW-0472">Membrane</keyword>
<comment type="pathway">
    <text evidence="1 13">Cell wall biogenesis; peptidoglycan biosynthesis.</text>
</comment>
<evidence type="ECO:0000256" key="11">
    <source>
        <dbReference type="ARBA" id="ARBA00023316"/>
    </source>
</evidence>
<dbReference type="Pfam" id="PF03734">
    <property type="entry name" value="YkuD"/>
    <property type="match status" value="1"/>
</dbReference>
<dbReference type="Gene3D" id="2.60.40.3780">
    <property type="match status" value="1"/>
</dbReference>
<keyword evidence="5 13" id="KW-0133">Cell shape</keyword>
<feature type="compositionally biased region" description="Low complexity" evidence="14">
    <location>
        <begin position="28"/>
        <end position="45"/>
    </location>
</feature>
<dbReference type="PROSITE" id="PS51257">
    <property type="entry name" value="PROKAR_LIPOPROTEIN"/>
    <property type="match status" value="1"/>
</dbReference>
<dbReference type="InterPro" id="IPR005490">
    <property type="entry name" value="LD_TPept_cat_dom"/>
</dbReference>
<evidence type="ECO:0000256" key="4">
    <source>
        <dbReference type="ARBA" id="ARBA00022729"/>
    </source>
</evidence>
<reference evidence="17 18" key="1">
    <citation type="submission" date="2020-08" db="EMBL/GenBank/DDBJ databases">
        <title>Genomic Encyclopedia of Type Strains, Phase IV (KMG-V): Genome sequencing to study the core and pangenomes of soil and plant-associated prokaryotes.</title>
        <authorList>
            <person name="Whitman W."/>
        </authorList>
    </citation>
    <scope>NUCLEOTIDE SEQUENCE [LARGE SCALE GENOMIC DNA]</scope>
    <source>
        <strain evidence="17 18">B3ACCR2</strain>
    </source>
</reference>
<evidence type="ECO:0000256" key="13">
    <source>
        <dbReference type="PROSITE-ProRule" id="PRU01373"/>
    </source>
</evidence>
<comment type="caution">
    <text evidence="17">The sequence shown here is derived from an EMBL/GenBank/DDBJ whole genome shotgun (WGS) entry which is preliminary data.</text>
</comment>
<feature type="chain" id="PRO_5039643395" evidence="15">
    <location>
        <begin position="29"/>
        <end position="417"/>
    </location>
</feature>
<evidence type="ECO:0000256" key="15">
    <source>
        <dbReference type="SAM" id="SignalP"/>
    </source>
</evidence>
<sequence>MKLRSRTTVVSSLALVAMLSVSACNATASADSPAPAASGSSAPVAGGSGGSGGTPSSSPSPTTPPVAWKTSVEDDATGVAVDTRVTASATDGELTKASLSYVSKKGNKVAVDGSLKDGTWTAGDLLEPGVKYTLNLVGEDASGLEAEKTRTFRTANLSLDDQIYVAVSPRDGGEVGIGMPVIVRFDLPVTDKAAFEKHMKVTSTPAQAGSWYWLSSKEAHWRPQTYWKPGTKVHVDAELNGVKSGKLYGEMSRVSDFTIGRSVIANVDLKTHEMKVMIDGKLARTVPVTGGQPGFTTRSGTKVIMDKVTDITMRAETIGLKPGDTGYYADTPVKFAMRVTNSGEFLHTAPWSVKDQGRRNVSHGCIGMSDRNGKWLYDNVKIGDVVVTTGTDRGMTMGNGYSDWNLSWAAWQKGSAL</sequence>
<keyword evidence="11 13" id="KW-0961">Cell wall biogenesis/degradation</keyword>
<dbReference type="FunFam" id="2.40.440.10:FF:000005">
    <property type="entry name" value="L,D-transpeptidase 2"/>
    <property type="match status" value="1"/>
</dbReference>
<keyword evidence="3" id="KW-0808">Transferase</keyword>
<dbReference type="InterPro" id="IPR038063">
    <property type="entry name" value="Transpep_catalytic_dom"/>
</dbReference>
<evidence type="ECO:0000256" key="14">
    <source>
        <dbReference type="SAM" id="MobiDB-lite"/>
    </source>
</evidence>
<evidence type="ECO:0000256" key="6">
    <source>
        <dbReference type="ARBA" id="ARBA00022984"/>
    </source>
</evidence>
<evidence type="ECO:0000259" key="16">
    <source>
        <dbReference type="PROSITE" id="PS52029"/>
    </source>
</evidence>
<dbReference type="GO" id="GO:0071555">
    <property type="term" value="P:cell wall organization"/>
    <property type="evidence" value="ECO:0007669"/>
    <property type="project" value="UniProtKB-UniRule"/>
</dbReference>
<gene>
    <name evidence="17" type="ORF">FHW14_000486</name>
</gene>
<dbReference type="GO" id="GO:0016746">
    <property type="term" value="F:acyltransferase activity"/>
    <property type="evidence" value="ECO:0007669"/>
    <property type="project" value="UniProtKB-KW"/>
</dbReference>
<dbReference type="Gene3D" id="2.60.40.3710">
    <property type="match status" value="1"/>
</dbReference>
<dbReference type="EMBL" id="JACHVT010000001">
    <property type="protein sequence ID" value="MBB2985346.1"/>
    <property type="molecule type" value="Genomic_DNA"/>
</dbReference>
<name>A0A839PTM6_9MICO</name>
<dbReference type="Pfam" id="PF17964">
    <property type="entry name" value="Big_10"/>
    <property type="match status" value="1"/>
</dbReference>
<evidence type="ECO:0000256" key="12">
    <source>
        <dbReference type="ARBA" id="ARBA00060592"/>
    </source>
</evidence>
<evidence type="ECO:0000256" key="10">
    <source>
        <dbReference type="ARBA" id="ARBA00023315"/>
    </source>
</evidence>
<dbReference type="Gene3D" id="2.40.440.10">
    <property type="entry name" value="L,D-transpeptidase catalytic domain-like"/>
    <property type="match status" value="1"/>
</dbReference>